<keyword evidence="3" id="KW-0548">Nucleotidyltransferase</keyword>
<dbReference type="PANTHER" id="PTHR11439">
    <property type="entry name" value="GAG-POL-RELATED RETROTRANSPOSON"/>
    <property type="match status" value="1"/>
</dbReference>
<organism evidence="3 4">
    <name type="scientific">Popillia japonica</name>
    <name type="common">Japanese beetle</name>
    <dbReference type="NCBI Taxonomy" id="7064"/>
    <lineage>
        <taxon>Eukaryota</taxon>
        <taxon>Metazoa</taxon>
        <taxon>Ecdysozoa</taxon>
        <taxon>Arthropoda</taxon>
        <taxon>Hexapoda</taxon>
        <taxon>Insecta</taxon>
        <taxon>Pterygota</taxon>
        <taxon>Neoptera</taxon>
        <taxon>Endopterygota</taxon>
        <taxon>Coleoptera</taxon>
        <taxon>Polyphaga</taxon>
        <taxon>Scarabaeiformia</taxon>
        <taxon>Scarabaeidae</taxon>
        <taxon>Rutelinae</taxon>
        <taxon>Popillia</taxon>
    </lineage>
</organism>
<proteinExistence type="predicted"/>
<reference evidence="3 4" key="1">
    <citation type="journal article" date="2024" name="BMC Genomics">
        <title>De novo assembly and annotation of Popillia japonica's genome with initial clues to its potential as an invasive pest.</title>
        <authorList>
            <person name="Cucini C."/>
            <person name="Boschi S."/>
            <person name="Funari R."/>
            <person name="Cardaioli E."/>
            <person name="Iannotti N."/>
            <person name="Marturano G."/>
            <person name="Paoli F."/>
            <person name="Bruttini M."/>
            <person name="Carapelli A."/>
            <person name="Frati F."/>
            <person name="Nardi F."/>
        </authorList>
    </citation>
    <scope>NUCLEOTIDE SEQUENCE [LARGE SCALE GENOMIC DNA]</scope>
    <source>
        <strain evidence="3">DMR45628</strain>
    </source>
</reference>
<gene>
    <name evidence="3" type="ORF">QE152_g34025</name>
</gene>
<comment type="caution">
    <text evidence="3">The sequence shown here is derived from an EMBL/GenBank/DDBJ whole genome shotgun (WGS) entry which is preliminary data.</text>
</comment>
<dbReference type="AlphaFoldDB" id="A0AAW1IVB7"/>
<evidence type="ECO:0000313" key="4">
    <source>
        <dbReference type="Proteomes" id="UP001458880"/>
    </source>
</evidence>
<sequence length="325" mass="37280">MKEKRYALLEWPILQNNEEGEGAQPAERNEVTAETEDAKIEQIENRQLRNRENIQPPARYRDDIVACAAVVEEPQTYEEAKSSNEMQQWQEAMEEEIRSLNKNNTWTLVPLPENRKSDADKCVFFTTIEGIDCYVALYVDDALILCESTKIIDEIVQELRQNFEITIGDGTFFCGLEIQRNREKKEIFINQSAYINRILHKFNMNECKPISVPCAIGVPLHNGQSPQDSDEKNEMSNKPYREAVGSLMFAATVSRPDIMFAVNQVSRFLNNPGREHWCAVKRILKYLQGTKNIGIRYNGDLQLTIYSDADFAGDCDTRRSTTGYA</sequence>
<keyword evidence="3" id="KW-0808">Transferase</keyword>
<evidence type="ECO:0000313" key="3">
    <source>
        <dbReference type="EMBL" id="KAK9693684.1"/>
    </source>
</evidence>
<dbReference type="Proteomes" id="UP001458880">
    <property type="component" value="Unassembled WGS sequence"/>
</dbReference>
<keyword evidence="3" id="KW-0695">RNA-directed DNA polymerase</keyword>
<feature type="compositionally biased region" description="Basic and acidic residues" evidence="1">
    <location>
        <begin position="27"/>
        <end position="37"/>
    </location>
</feature>
<feature type="domain" description="Reverse transcriptase Ty1/copia-type" evidence="2">
    <location>
        <begin position="133"/>
        <end position="214"/>
    </location>
</feature>
<evidence type="ECO:0000256" key="1">
    <source>
        <dbReference type="SAM" id="MobiDB-lite"/>
    </source>
</evidence>
<evidence type="ECO:0000259" key="2">
    <source>
        <dbReference type="Pfam" id="PF07727"/>
    </source>
</evidence>
<dbReference type="InterPro" id="IPR013103">
    <property type="entry name" value="RVT_2"/>
</dbReference>
<protein>
    <submittedName>
        <fullName evidence="3">Reverse transcriptase (RNA-dependent DNA polymerase)</fullName>
    </submittedName>
</protein>
<dbReference type="GO" id="GO:0003964">
    <property type="term" value="F:RNA-directed DNA polymerase activity"/>
    <property type="evidence" value="ECO:0007669"/>
    <property type="project" value="UniProtKB-KW"/>
</dbReference>
<dbReference type="InterPro" id="IPR043502">
    <property type="entry name" value="DNA/RNA_pol_sf"/>
</dbReference>
<dbReference type="Pfam" id="PF07727">
    <property type="entry name" value="RVT_2"/>
    <property type="match status" value="1"/>
</dbReference>
<dbReference type="PANTHER" id="PTHR11439:SF467">
    <property type="entry name" value="INTEGRASE CATALYTIC DOMAIN-CONTAINING PROTEIN"/>
    <property type="match status" value="1"/>
</dbReference>
<name>A0AAW1IVB7_POPJA</name>
<dbReference type="SUPFAM" id="SSF56672">
    <property type="entry name" value="DNA/RNA polymerases"/>
    <property type="match status" value="1"/>
</dbReference>
<keyword evidence="4" id="KW-1185">Reference proteome</keyword>
<accession>A0AAW1IVB7</accession>
<feature type="region of interest" description="Disordered" evidence="1">
    <location>
        <begin position="15"/>
        <end position="37"/>
    </location>
</feature>
<dbReference type="EMBL" id="JASPKY010000533">
    <property type="protein sequence ID" value="KAK9693684.1"/>
    <property type="molecule type" value="Genomic_DNA"/>
</dbReference>